<name>A0A916JI63_9BACT</name>
<dbReference type="RefSeq" id="WP_215240867.1">
    <property type="nucleotide sequence ID" value="NZ_CAJRAF010000002.1"/>
</dbReference>
<proteinExistence type="predicted"/>
<dbReference type="AlphaFoldDB" id="A0A916JI63"/>
<organism evidence="1 2">
    <name type="scientific">Dyadobacter helix</name>
    <dbReference type="NCBI Taxonomy" id="2822344"/>
    <lineage>
        <taxon>Bacteria</taxon>
        <taxon>Pseudomonadati</taxon>
        <taxon>Bacteroidota</taxon>
        <taxon>Cytophagia</taxon>
        <taxon>Cytophagales</taxon>
        <taxon>Spirosomataceae</taxon>
        <taxon>Dyadobacter</taxon>
    </lineage>
</organism>
<gene>
    <name evidence="1" type="ORF">DYBT9275_04497</name>
</gene>
<accession>A0A916JI63</accession>
<sequence length="133" mass="14828">MKRLLALLMFVPFVGFGQVFYVAPTEKGFENKIVEKMKSDGYKLAASKESSDYVIDCLVDGSYKAISVKKNFHGYLKISDTKTGNEIYRTEEVGGSPSVFNGYQAGSAIMEKIAKKHLNKALAVAKLDYKKRK</sequence>
<evidence type="ECO:0000313" key="1">
    <source>
        <dbReference type="EMBL" id="CAG5009432.1"/>
    </source>
</evidence>
<protein>
    <submittedName>
        <fullName evidence="1">Uncharacterized protein</fullName>
    </submittedName>
</protein>
<dbReference type="Proteomes" id="UP000680038">
    <property type="component" value="Unassembled WGS sequence"/>
</dbReference>
<keyword evidence="2" id="KW-1185">Reference proteome</keyword>
<dbReference type="EMBL" id="CAJRAF010000002">
    <property type="protein sequence ID" value="CAG5009432.1"/>
    <property type="molecule type" value="Genomic_DNA"/>
</dbReference>
<evidence type="ECO:0000313" key="2">
    <source>
        <dbReference type="Proteomes" id="UP000680038"/>
    </source>
</evidence>
<comment type="caution">
    <text evidence="1">The sequence shown here is derived from an EMBL/GenBank/DDBJ whole genome shotgun (WGS) entry which is preliminary data.</text>
</comment>
<reference evidence="1" key="1">
    <citation type="submission" date="2021-04" db="EMBL/GenBank/DDBJ databases">
        <authorList>
            <person name="Rodrigo-Torres L."/>
            <person name="Arahal R. D."/>
            <person name="Lucena T."/>
        </authorList>
    </citation>
    <scope>NUCLEOTIDE SEQUENCE</scope>
    <source>
        <strain evidence="1">CECT 9275</strain>
    </source>
</reference>